<comment type="caution">
    <text evidence="3">The sequence shown here is derived from an EMBL/GenBank/DDBJ whole genome shotgun (WGS) entry which is preliminary data.</text>
</comment>
<evidence type="ECO:0000256" key="1">
    <source>
        <dbReference type="SAM" id="MobiDB-lite"/>
    </source>
</evidence>
<gene>
    <name evidence="3" type="ORF">ACFSYJ_19280</name>
</gene>
<dbReference type="EMBL" id="JBHUKU010000009">
    <property type="protein sequence ID" value="MFD2460757.1"/>
    <property type="molecule type" value="Genomic_DNA"/>
</dbReference>
<name>A0ABW5GIU8_9PSEU</name>
<dbReference type="Proteomes" id="UP001597419">
    <property type="component" value="Unassembled WGS sequence"/>
</dbReference>
<feature type="domain" description="Peptidoglycan binding-like" evidence="2">
    <location>
        <begin position="127"/>
        <end position="177"/>
    </location>
</feature>
<feature type="region of interest" description="Disordered" evidence="1">
    <location>
        <begin position="61"/>
        <end position="81"/>
    </location>
</feature>
<dbReference type="InterPro" id="IPR036365">
    <property type="entry name" value="PGBD-like_sf"/>
</dbReference>
<reference evidence="4" key="1">
    <citation type="journal article" date="2019" name="Int. J. Syst. Evol. Microbiol.">
        <title>The Global Catalogue of Microorganisms (GCM) 10K type strain sequencing project: providing services to taxonomists for standard genome sequencing and annotation.</title>
        <authorList>
            <consortium name="The Broad Institute Genomics Platform"/>
            <consortium name="The Broad Institute Genome Sequencing Center for Infectious Disease"/>
            <person name="Wu L."/>
            <person name="Ma J."/>
        </authorList>
    </citation>
    <scope>NUCLEOTIDE SEQUENCE [LARGE SCALE GENOMIC DNA]</scope>
    <source>
        <strain evidence="4">CGMCC 4.7643</strain>
    </source>
</reference>
<dbReference type="Gene3D" id="1.10.101.10">
    <property type="entry name" value="PGBD-like superfamily/PGBD"/>
    <property type="match status" value="1"/>
</dbReference>
<dbReference type="RefSeq" id="WP_345394272.1">
    <property type="nucleotide sequence ID" value="NZ_BAABHG010000006.1"/>
</dbReference>
<organism evidence="3 4">
    <name type="scientific">Amycolatopsis samaneae</name>
    <dbReference type="NCBI Taxonomy" id="664691"/>
    <lineage>
        <taxon>Bacteria</taxon>
        <taxon>Bacillati</taxon>
        <taxon>Actinomycetota</taxon>
        <taxon>Actinomycetes</taxon>
        <taxon>Pseudonocardiales</taxon>
        <taxon>Pseudonocardiaceae</taxon>
        <taxon>Amycolatopsis</taxon>
    </lineage>
</organism>
<evidence type="ECO:0000313" key="4">
    <source>
        <dbReference type="Proteomes" id="UP001597419"/>
    </source>
</evidence>
<evidence type="ECO:0000313" key="3">
    <source>
        <dbReference type="EMBL" id="MFD2460757.1"/>
    </source>
</evidence>
<dbReference type="InterPro" id="IPR036366">
    <property type="entry name" value="PGBDSf"/>
</dbReference>
<protein>
    <submittedName>
        <fullName evidence="3">Peptidoglycan-binding protein</fullName>
    </submittedName>
</protein>
<dbReference type="SUPFAM" id="SSF47090">
    <property type="entry name" value="PGBD-like"/>
    <property type="match status" value="1"/>
</dbReference>
<keyword evidence="4" id="KW-1185">Reference proteome</keyword>
<dbReference type="Gene3D" id="2.40.420.20">
    <property type="match status" value="1"/>
</dbReference>
<dbReference type="InterPro" id="IPR002477">
    <property type="entry name" value="Peptidoglycan-bd-like"/>
</dbReference>
<accession>A0ABW5GIU8</accession>
<proteinExistence type="predicted"/>
<evidence type="ECO:0000259" key="2">
    <source>
        <dbReference type="Pfam" id="PF01471"/>
    </source>
</evidence>
<dbReference type="PANTHER" id="PTHR30469:SF15">
    <property type="entry name" value="HLYD FAMILY OF SECRETION PROTEINS"/>
    <property type="match status" value="1"/>
</dbReference>
<dbReference type="Pfam" id="PF01471">
    <property type="entry name" value="PG_binding_1"/>
    <property type="match status" value="1"/>
</dbReference>
<dbReference type="PANTHER" id="PTHR30469">
    <property type="entry name" value="MULTIDRUG RESISTANCE PROTEIN MDTA"/>
    <property type="match status" value="1"/>
</dbReference>
<sequence>MNQHRTRRRTRWFVAAAAAVVVLGTTAVVIMTQVASGSTGAAPPPKPVATAEVVKTDLSEEQDAGGQLGYGKETPVAGRKNGTVTALPSTGDVIGRGRPVYQVDAKPVPLFYGSLPFYRELSDGVSNGPDVKQLEENLAALGFGGFGTPDEKFTWATAAAVKRWQKSLGLDQTGTFGQGDVVLAPGEIRVSSVSAQLGGPATGDVLKYSGTGRVVEVKLDVAKQNLAAKDAKVSVVVNGRTTTGTVTEVGRTAETGKDAQGQDDGKPKVIVRVALDDPGVAGALDAVPVSVRFTKNVHKGVLAVPVGALLALAEGGYAVEVDENGKRRLVAVRTGLFSGGKVEVGGDGLGAGMRVVTTS</sequence>